<accession>A0A656JLL5</accession>
<dbReference type="AlphaFoldDB" id="A0A656JLL5"/>
<reference evidence="1 2" key="1">
    <citation type="journal article" date="2013" name="PLoS Pathog.">
        <title>Genomic analysis of the Kiwifruit pathogen Pseudomonas syringae pv. actinidiae provides insight into the origins of an emergent plant disease.</title>
        <authorList>
            <person name="McCann H.C."/>
            <person name="Rikkerink E.H."/>
            <person name="Bertels F."/>
            <person name="Fiers M."/>
            <person name="Lu A."/>
            <person name="Rees-George J."/>
            <person name="Andersen M.T."/>
            <person name="Gleave A.P."/>
            <person name="Haubold B."/>
            <person name="Wohlers M.W."/>
            <person name="Guttman D.S."/>
            <person name="Wang P.W."/>
            <person name="Straub C."/>
            <person name="Vanneste J.L."/>
            <person name="Rainey P.B."/>
            <person name="Templeton M.D."/>
        </authorList>
    </citation>
    <scope>NUCLEOTIDE SEQUENCE [LARGE SCALE GENOMIC DNA]</scope>
    <source>
        <strain evidence="1 2">ICMP 19096</strain>
    </source>
</reference>
<sequence length="30" mass="3065">PATKKLQVQLISPGGQSGAEVIAANPTLKF</sequence>
<dbReference type="Proteomes" id="UP000018849">
    <property type="component" value="Unassembled WGS sequence"/>
</dbReference>
<feature type="non-terminal residue" evidence="1">
    <location>
        <position position="1"/>
    </location>
</feature>
<name>A0A656JLL5_PSESF</name>
<gene>
    <name evidence="1" type="ORF">A245_41155</name>
</gene>
<evidence type="ECO:0000313" key="2">
    <source>
        <dbReference type="Proteomes" id="UP000018849"/>
    </source>
</evidence>
<comment type="caution">
    <text evidence="1">The sequence shown here is derived from an EMBL/GenBank/DDBJ whole genome shotgun (WGS) entry which is preliminary data.</text>
</comment>
<organism evidence="1 2">
    <name type="scientific">Pseudomonas syringae pv. actinidiae ICMP 19096</name>
    <dbReference type="NCBI Taxonomy" id="1194405"/>
    <lineage>
        <taxon>Bacteria</taxon>
        <taxon>Pseudomonadati</taxon>
        <taxon>Pseudomonadota</taxon>
        <taxon>Gammaproteobacteria</taxon>
        <taxon>Pseudomonadales</taxon>
        <taxon>Pseudomonadaceae</taxon>
        <taxon>Pseudomonas</taxon>
        <taxon>Pseudomonas syringae</taxon>
    </lineage>
</organism>
<dbReference type="EMBL" id="AOKF01003476">
    <property type="protein sequence ID" value="EPN35952.1"/>
    <property type="molecule type" value="Genomic_DNA"/>
</dbReference>
<evidence type="ECO:0000313" key="1">
    <source>
        <dbReference type="EMBL" id="EPN35952.1"/>
    </source>
</evidence>
<protein>
    <submittedName>
        <fullName evidence="1">Uncharacterized protein</fullName>
    </submittedName>
</protein>
<proteinExistence type="predicted"/>